<dbReference type="STRING" id="3088.A0A383VHL2"/>
<evidence type="ECO:0000313" key="7">
    <source>
        <dbReference type="Proteomes" id="UP000256970"/>
    </source>
</evidence>
<evidence type="ECO:0000256" key="4">
    <source>
        <dbReference type="ARBA" id="ARBA00022989"/>
    </source>
</evidence>
<dbReference type="EMBL" id="FNXT01000349">
    <property type="protein sequence ID" value="SZX63866.1"/>
    <property type="molecule type" value="Genomic_DNA"/>
</dbReference>
<keyword evidence="3" id="KW-0812">Transmembrane</keyword>
<evidence type="ECO:0000256" key="5">
    <source>
        <dbReference type="ARBA" id="ARBA00023136"/>
    </source>
</evidence>
<keyword evidence="5" id="KW-0472">Membrane</keyword>
<keyword evidence="4" id="KW-1133">Transmembrane helix</keyword>
<keyword evidence="7" id="KW-1185">Reference proteome</keyword>
<dbReference type="SUPFAM" id="SSF144091">
    <property type="entry name" value="Rhomboid-like"/>
    <property type="match status" value="1"/>
</dbReference>
<name>A0A383VHL2_TETOB</name>
<evidence type="ECO:0000313" key="6">
    <source>
        <dbReference type="EMBL" id="SZX63866.1"/>
    </source>
</evidence>
<dbReference type="InterPro" id="IPR022764">
    <property type="entry name" value="Peptidase_S54_rhomboid_dom"/>
</dbReference>
<protein>
    <submittedName>
        <fullName evidence="6">Uncharacterized protein</fullName>
    </submittedName>
</protein>
<evidence type="ECO:0000256" key="3">
    <source>
        <dbReference type="ARBA" id="ARBA00022692"/>
    </source>
</evidence>
<organism evidence="6 7">
    <name type="scientific">Tetradesmus obliquus</name>
    <name type="common">Green alga</name>
    <name type="synonym">Acutodesmus obliquus</name>
    <dbReference type="NCBI Taxonomy" id="3088"/>
    <lineage>
        <taxon>Eukaryota</taxon>
        <taxon>Viridiplantae</taxon>
        <taxon>Chlorophyta</taxon>
        <taxon>core chlorophytes</taxon>
        <taxon>Chlorophyceae</taxon>
        <taxon>CS clade</taxon>
        <taxon>Sphaeropleales</taxon>
        <taxon>Scenedesmaceae</taxon>
        <taxon>Tetradesmus</taxon>
    </lineage>
</organism>
<dbReference type="AlphaFoldDB" id="A0A383VHL2"/>
<comment type="similarity">
    <text evidence="2">Belongs to the peptidase S54 family.</text>
</comment>
<dbReference type="GO" id="GO:0004252">
    <property type="term" value="F:serine-type endopeptidase activity"/>
    <property type="evidence" value="ECO:0007669"/>
    <property type="project" value="InterPro"/>
</dbReference>
<dbReference type="InterPro" id="IPR035952">
    <property type="entry name" value="Rhomboid-like_sf"/>
</dbReference>
<reference evidence="6 7" key="1">
    <citation type="submission" date="2016-10" db="EMBL/GenBank/DDBJ databases">
        <authorList>
            <person name="Cai Z."/>
        </authorList>
    </citation>
    <scope>NUCLEOTIDE SEQUENCE [LARGE SCALE GENOMIC DNA]</scope>
</reference>
<proteinExistence type="inferred from homology"/>
<evidence type="ECO:0000256" key="1">
    <source>
        <dbReference type="ARBA" id="ARBA00004141"/>
    </source>
</evidence>
<dbReference type="Gene3D" id="1.20.1540.10">
    <property type="entry name" value="Rhomboid-like"/>
    <property type="match status" value="1"/>
</dbReference>
<dbReference type="PANTHER" id="PTHR43731:SF26">
    <property type="entry name" value="RHOMBOID-LIKE PROTEIN 10, CHLOROPLASTIC"/>
    <property type="match status" value="1"/>
</dbReference>
<sequence>MAALQARPGCLQQQRYSTGHGLVAHCSSSLGSTRCRKLAVLRAGEDNAAATKQETLDALDALLQAGDAPAAPADSQLVPWWSIKPKQSAPPRQELMHPPGEVARFVTDQALYSSKVRSGRSTKLGGELDLPQVEPYFCYLVMAGQLAVYGAGTWLAVAQGPEAAQQWAAALALTPREVLQHGESWRLATSLLLHGGLAHLALDTFFLGWMGPGIEALLGHGTFLYIYLLSGLTGSAAVLLASGGAGEPAACASAAAVGLVGAMVGYEARNQAIVRQSLASRRSLAEDGKAGSSTLRKPLGAFGLVCCMLGLGLLPGSMVDNVGHVGGLLAGVGLGYWLGPSFSLIREVDIPEGSMAVPEEVAETVVVLDTRSSLQRAATGAAALGLLAAAVSIGSAALSQ</sequence>
<comment type="subcellular location">
    <subcellularLocation>
        <location evidence="1">Membrane</location>
        <topology evidence="1">Multi-pass membrane protein</topology>
    </subcellularLocation>
</comment>
<accession>A0A383VHL2</accession>
<dbReference type="PANTHER" id="PTHR43731">
    <property type="entry name" value="RHOMBOID PROTEASE"/>
    <property type="match status" value="1"/>
</dbReference>
<dbReference type="InterPro" id="IPR050925">
    <property type="entry name" value="Rhomboid_protease_S54"/>
</dbReference>
<dbReference type="Proteomes" id="UP000256970">
    <property type="component" value="Unassembled WGS sequence"/>
</dbReference>
<dbReference type="Pfam" id="PF01694">
    <property type="entry name" value="Rhomboid"/>
    <property type="match status" value="1"/>
</dbReference>
<dbReference type="GO" id="GO:0016020">
    <property type="term" value="C:membrane"/>
    <property type="evidence" value="ECO:0007669"/>
    <property type="project" value="UniProtKB-SubCell"/>
</dbReference>
<evidence type="ECO:0000256" key="2">
    <source>
        <dbReference type="ARBA" id="ARBA00009045"/>
    </source>
</evidence>
<gene>
    <name evidence="6" type="ORF">BQ4739_LOCUS4406</name>
</gene>